<dbReference type="InterPro" id="IPR018490">
    <property type="entry name" value="cNMP-bd_dom_sf"/>
</dbReference>
<keyword evidence="6" id="KW-1185">Reference proteome</keyword>
<proteinExistence type="predicted"/>
<dbReference type="InterPro" id="IPR018821">
    <property type="entry name" value="DUF294_put_nucleoTrafse_sb-bd"/>
</dbReference>
<dbReference type="Pfam" id="PF10335">
    <property type="entry name" value="DUF294_C"/>
    <property type="match status" value="1"/>
</dbReference>
<dbReference type="EMBL" id="WKJH01000003">
    <property type="protein sequence ID" value="MRX63816.1"/>
    <property type="molecule type" value="Genomic_DNA"/>
</dbReference>
<dbReference type="SMART" id="SM00116">
    <property type="entry name" value="CBS"/>
    <property type="match status" value="2"/>
</dbReference>
<dbReference type="PROSITE" id="PS50042">
    <property type="entry name" value="CNMP_BINDING_3"/>
    <property type="match status" value="1"/>
</dbReference>
<dbReference type="PANTHER" id="PTHR43080">
    <property type="entry name" value="CBS DOMAIN-CONTAINING PROTEIN CBSX3, MITOCHONDRIAL"/>
    <property type="match status" value="1"/>
</dbReference>
<keyword evidence="1 2" id="KW-0129">CBS domain</keyword>
<dbReference type="Pfam" id="PF00027">
    <property type="entry name" value="cNMP_binding"/>
    <property type="match status" value="1"/>
</dbReference>
<dbReference type="SUPFAM" id="SSF51206">
    <property type="entry name" value="cAMP-binding domain-like"/>
    <property type="match status" value="1"/>
</dbReference>
<dbReference type="InterPro" id="IPR005105">
    <property type="entry name" value="GlnD_Uridyltrans_N"/>
</dbReference>
<feature type="domain" description="CBS" evidence="4">
    <location>
        <begin position="170"/>
        <end position="226"/>
    </location>
</feature>
<feature type="domain" description="CBS" evidence="4">
    <location>
        <begin position="234"/>
        <end position="297"/>
    </location>
</feature>
<dbReference type="SMART" id="SM00100">
    <property type="entry name" value="cNMP"/>
    <property type="match status" value="1"/>
</dbReference>
<evidence type="ECO:0000313" key="5">
    <source>
        <dbReference type="EMBL" id="MRX63816.1"/>
    </source>
</evidence>
<dbReference type="Gene3D" id="2.60.120.10">
    <property type="entry name" value="Jelly Rolls"/>
    <property type="match status" value="1"/>
</dbReference>
<name>A0A6I2MRD8_9FLAO</name>
<dbReference type="SUPFAM" id="SSF54631">
    <property type="entry name" value="CBS-domain pair"/>
    <property type="match status" value="1"/>
</dbReference>
<dbReference type="CDD" id="cd05401">
    <property type="entry name" value="NT_GlnE_GlnD_like"/>
    <property type="match status" value="1"/>
</dbReference>
<organism evidence="5 6">
    <name type="scientific">Maribacter luteus</name>
    <dbReference type="NCBI Taxonomy" id="2594478"/>
    <lineage>
        <taxon>Bacteria</taxon>
        <taxon>Pseudomonadati</taxon>
        <taxon>Bacteroidota</taxon>
        <taxon>Flavobacteriia</taxon>
        <taxon>Flavobacteriales</taxon>
        <taxon>Flavobacteriaceae</taxon>
        <taxon>Maribacter</taxon>
    </lineage>
</organism>
<reference evidence="5 6" key="1">
    <citation type="submission" date="2019-11" db="EMBL/GenBank/DDBJ databases">
        <title>Maribacter lutea sp. nov., a marine bacterium isolated from intertidal sand.</title>
        <authorList>
            <person name="Liu A."/>
        </authorList>
    </citation>
    <scope>NUCLEOTIDE SEQUENCE [LARGE SCALE GENOMIC DNA]</scope>
    <source>
        <strain evidence="5 6">RZ05</strain>
    </source>
</reference>
<dbReference type="Pfam" id="PF00571">
    <property type="entry name" value="CBS"/>
    <property type="match status" value="2"/>
</dbReference>
<dbReference type="InterPro" id="IPR051257">
    <property type="entry name" value="Diverse_CBS-Domain"/>
</dbReference>
<dbReference type="Pfam" id="PF03445">
    <property type="entry name" value="DUF294"/>
    <property type="match status" value="1"/>
</dbReference>
<dbReference type="PROSITE" id="PS51371">
    <property type="entry name" value="CBS"/>
    <property type="match status" value="2"/>
</dbReference>
<protein>
    <submittedName>
        <fullName evidence="5">CBS domain-containing protein</fullName>
    </submittedName>
</protein>
<comment type="caution">
    <text evidence="5">The sequence shown here is derived from an EMBL/GenBank/DDBJ whole genome shotgun (WGS) entry which is preliminary data.</text>
</comment>
<sequence length="636" mass="71514">MKNTIAERIYDFLKDFPPFNTLDNAQLMTICEQVKVGYYEVGDYIFKENESLHDAFYVVKDGAVGIFRGLDVLVDECDEGDIFGLRALIRQSNYRLSAKAIEECIVYAISSDLLDEFITSNIEANKFIMASFASNTLDRYSDKDRAGLYSTEGEFDKETGHLAFIQNVTYKKTPVTCPPNTQIGNAALTMTAKKVGSIIITKENRPIGIITDKDLRTKIATGKFAISDIVTSIMSYPVITIAENVSIAEAQITMLRNKITHLCITKNGTPHSELVGVLSEHDIVVAQSNNPSFLIKEVKRAETAEKLRDIRLKSQGLMKRYLDQHIPIGFVSKIVSAINEAITQKAISLSIDEMQGQPPVAFSWLSLGSQGRAEQLLLTDQDNALVYADVALEDEAKTKAYFLKLAQLVTVKLNIVGFEFCPAQMMASNPKWCLSLSEWNNQFNDWVTKPDEDKIMLCTIFFDYEKAYGDSALVEQMSESIFNSIDSYTIFLNFLALNAIKNPPPLSFFRQFLVESSGEHKDLFDIKARAMMPLVDSARLLVLSKNIKDHNNTIERFKKLAELEPQNGDVYNACIDAFKILLRFRTVEGLKKGDSGRFIDLKSLSKANRLKLKGCFGSIKDIQELIKVRFNLAQMM</sequence>
<dbReference type="RefSeq" id="WP_179955047.1">
    <property type="nucleotide sequence ID" value="NZ_WKJH01000003.1"/>
</dbReference>
<feature type="domain" description="Cyclic nucleotide-binding" evidence="3">
    <location>
        <begin position="18"/>
        <end position="135"/>
    </location>
</feature>
<evidence type="ECO:0000259" key="4">
    <source>
        <dbReference type="PROSITE" id="PS51371"/>
    </source>
</evidence>
<dbReference type="InterPro" id="IPR000595">
    <property type="entry name" value="cNMP-bd_dom"/>
</dbReference>
<evidence type="ECO:0000256" key="2">
    <source>
        <dbReference type="PROSITE-ProRule" id="PRU00703"/>
    </source>
</evidence>
<evidence type="ECO:0000256" key="1">
    <source>
        <dbReference type="ARBA" id="ARBA00023122"/>
    </source>
</evidence>
<dbReference type="InterPro" id="IPR000644">
    <property type="entry name" value="CBS_dom"/>
</dbReference>
<evidence type="ECO:0000313" key="6">
    <source>
        <dbReference type="Proteomes" id="UP000443153"/>
    </source>
</evidence>
<evidence type="ECO:0000259" key="3">
    <source>
        <dbReference type="PROSITE" id="PS50042"/>
    </source>
</evidence>
<dbReference type="InterPro" id="IPR046342">
    <property type="entry name" value="CBS_dom_sf"/>
</dbReference>
<dbReference type="Gene3D" id="3.10.580.10">
    <property type="entry name" value="CBS-domain"/>
    <property type="match status" value="1"/>
</dbReference>
<dbReference type="AlphaFoldDB" id="A0A6I2MRD8"/>
<gene>
    <name evidence="5" type="ORF">GJ691_06510</name>
</gene>
<dbReference type="Proteomes" id="UP000443153">
    <property type="component" value="Unassembled WGS sequence"/>
</dbReference>
<dbReference type="CDD" id="cd00038">
    <property type="entry name" value="CAP_ED"/>
    <property type="match status" value="1"/>
</dbReference>
<dbReference type="InterPro" id="IPR014710">
    <property type="entry name" value="RmlC-like_jellyroll"/>
</dbReference>
<dbReference type="PANTHER" id="PTHR43080:SF2">
    <property type="entry name" value="CBS DOMAIN-CONTAINING PROTEIN"/>
    <property type="match status" value="1"/>
</dbReference>
<dbReference type="GO" id="GO:0008773">
    <property type="term" value="F:[protein-PII] uridylyltransferase activity"/>
    <property type="evidence" value="ECO:0007669"/>
    <property type="project" value="InterPro"/>
</dbReference>
<accession>A0A6I2MRD8</accession>